<comment type="caution">
    <text evidence="1">The sequence shown here is derived from an EMBL/GenBank/DDBJ whole genome shotgun (WGS) entry which is preliminary data.</text>
</comment>
<protein>
    <submittedName>
        <fullName evidence="1">Uncharacterized protein</fullName>
    </submittedName>
</protein>
<dbReference type="Pfam" id="PF13431">
    <property type="entry name" value="TPR_17"/>
    <property type="match status" value="2"/>
</dbReference>
<dbReference type="InParanoid" id="D3BI24"/>
<proteinExistence type="predicted"/>
<dbReference type="SUPFAM" id="SSF48452">
    <property type="entry name" value="TPR-like"/>
    <property type="match status" value="1"/>
</dbReference>
<dbReference type="Proteomes" id="UP000001396">
    <property type="component" value="Unassembled WGS sequence"/>
</dbReference>
<evidence type="ECO:0000313" key="1">
    <source>
        <dbReference type="EMBL" id="EFA78924.1"/>
    </source>
</evidence>
<dbReference type="AlphaFoldDB" id="D3BI24"/>
<reference evidence="1 2" key="1">
    <citation type="journal article" date="2011" name="Genome Res.">
        <title>Phylogeny-wide analysis of social amoeba genomes highlights ancient origins for complex intercellular communication.</title>
        <authorList>
            <person name="Heidel A.J."/>
            <person name="Lawal H.M."/>
            <person name="Felder M."/>
            <person name="Schilde C."/>
            <person name="Helps N.R."/>
            <person name="Tunggal B."/>
            <person name="Rivero F."/>
            <person name="John U."/>
            <person name="Schleicher M."/>
            <person name="Eichinger L."/>
            <person name="Platzer M."/>
            <person name="Noegel A.A."/>
            <person name="Schaap P."/>
            <person name="Gloeckner G."/>
        </authorList>
    </citation>
    <scope>NUCLEOTIDE SEQUENCE [LARGE SCALE GENOMIC DNA]</scope>
    <source>
        <strain evidence="2">ATCC 26659 / Pp 5 / PN500</strain>
    </source>
</reference>
<dbReference type="EMBL" id="ADBJ01000037">
    <property type="protein sequence ID" value="EFA78924.1"/>
    <property type="molecule type" value="Genomic_DNA"/>
</dbReference>
<dbReference type="GeneID" id="31363872"/>
<sequence>MTQQQLYLKSIDCGPTGSNSYNKLANTLSSEGESITLNNGQSMTQQLYLKAIECDPENLLSYNNLTTTLLRGKSVILPNRQIMTAQQLYLKAKQINFNKIYY</sequence>
<gene>
    <name evidence="1" type="ORF">PPL_08392</name>
</gene>
<name>D3BI24_HETP5</name>
<evidence type="ECO:0000313" key="2">
    <source>
        <dbReference type="Proteomes" id="UP000001396"/>
    </source>
</evidence>
<accession>D3BI24</accession>
<dbReference type="InterPro" id="IPR011990">
    <property type="entry name" value="TPR-like_helical_dom_sf"/>
</dbReference>
<organism evidence="1 2">
    <name type="scientific">Heterostelium pallidum (strain ATCC 26659 / Pp 5 / PN500)</name>
    <name type="common">Cellular slime mold</name>
    <name type="synonym">Polysphondylium pallidum</name>
    <dbReference type="NCBI Taxonomy" id="670386"/>
    <lineage>
        <taxon>Eukaryota</taxon>
        <taxon>Amoebozoa</taxon>
        <taxon>Evosea</taxon>
        <taxon>Eumycetozoa</taxon>
        <taxon>Dictyostelia</taxon>
        <taxon>Acytosteliales</taxon>
        <taxon>Acytosteliaceae</taxon>
        <taxon>Heterostelium</taxon>
    </lineage>
</organism>
<dbReference type="RefSeq" id="XP_020431048.1">
    <property type="nucleotide sequence ID" value="XM_020579209.1"/>
</dbReference>
<keyword evidence="2" id="KW-1185">Reference proteome</keyword>